<dbReference type="SUPFAM" id="SSF48452">
    <property type="entry name" value="TPR-like"/>
    <property type="match status" value="1"/>
</dbReference>
<feature type="chain" id="PRO_5008251602" description="SPOR domain-containing protein" evidence="1">
    <location>
        <begin position="25"/>
        <end position="460"/>
    </location>
</feature>
<dbReference type="InterPro" id="IPR036680">
    <property type="entry name" value="SPOR-like_sf"/>
</dbReference>
<dbReference type="GO" id="GO:0042834">
    <property type="term" value="F:peptidoglycan binding"/>
    <property type="evidence" value="ECO:0007669"/>
    <property type="project" value="InterPro"/>
</dbReference>
<proteinExistence type="predicted"/>
<dbReference type="Gene3D" id="3.30.70.1070">
    <property type="entry name" value="Sporulation related repeat"/>
    <property type="match status" value="1"/>
</dbReference>
<dbReference type="EMBL" id="CP016033">
    <property type="protein sequence ID" value="ANK11908.1"/>
    <property type="molecule type" value="Genomic_DNA"/>
</dbReference>
<protein>
    <recommendedName>
        <fullName evidence="2">SPOR domain-containing protein</fullName>
    </recommendedName>
</protein>
<dbReference type="Proteomes" id="UP000078263">
    <property type="component" value="Chromosome"/>
</dbReference>
<dbReference type="AlphaFoldDB" id="A0A192D076"/>
<dbReference type="InterPro" id="IPR011990">
    <property type="entry name" value="TPR-like_helical_dom_sf"/>
</dbReference>
<sequence length="460" mass="47129">MDRKLKTGRLTAPSLALAVSTAIAGLTLAPATTSAAPRADVSFENAQAALAKGKIAKAIQHAEAAVLANPREPSYRALLGAAYLEDGRFAAASTSFADAMELGDNAPRTVLSFALARIALGDSRGALGVLDEHAGSIDPADLGLALALAGQPERGVHVLINAVRSAEQSTPKLRQNLAYSYALAGNWRAAQVMAAEDVSADQLQARLAQWAEQAAPEMYQQRIASLLQVTPRADAGQPQALALANFPDPAMLAAATAQTSASDSEMAFADPVEVASPAPSPGFTAAFAANEAAPAAVSAPAYGDDAGAPRFVSNPVVQQLAAAPAAAPRAAAPRLPAPRMAASVSQRRMAAPAVAAPADKGPATHLVQLGAYNSRAEALQGWTMLQGKFPQLKGRKPTITQALVNGRTFWRVAAEGFTATGAKSMCGTVKSAGRGCFAYAAATPPAGAVKRDVQVASRSR</sequence>
<feature type="signal peptide" evidence="1">
    <location>
        <begin position="1"/>
        <end position="24"/>
    </location>
</feature>
<name>A0A192D076_9SPHN</name>
<evidence type="ECO:0000256" key="1">
    <source>
        <dbReference type="SAM" id="SignalP"/>
    </source>
</evidence>
<evidence type="ECO:0000259" key="2">
    <source>
        <dbReference type="Pfam" id="PF05036"/>
    </source>
</evidence>
<accession>A0A192D076</accession>
<keyword evidence="1" id="KW-0732">Signal</keyword>
<dbReference type="STRING" id="1112.A9D12_01945"/>
<dbReference type="InterPro" id="IPR007730">
    <property type="entry name" value="SPOR-like_dom"/>
</dbReference>
<keyword evidence="4" id="KW-1185">Reference proteome</keyword>
<dbReference type="Gene3D" id="1.25.40.10">
    <property type="entry name" value="Tetratricopeptide repeat domain"/>
    <property type="match status" value="1"/>
</dbReference>
<evidence type="ECO:0000313" key="3">
    <source>
        <dbReference type="EMBL" id="ANK11908.1"/>
    </source>
</evidence>
<reference evidence="3 4" key="1">
    <citation type="submission" date="2016-05" db="EMBL/GenBank/DDBJ databases">
        <title>Compelete Genome Sequence of Bacteriochlorophyll-Synthesizing Bacterium Porphyrobacter neustonensis DSM 9434.</title>
        <authorList>
            <person name="Shi X.-L."/>
            <person name="Wu Y.-H."/>
            <person name="Cheng H."/>
            <person name="Xu L."/>
            <person name="Zhang X.-Q."/>
            <person name="Wang C.-S."/>
            <person name="Xu X.-W."/>
        </authorList>
    </citation>
    <scope>NUCLEOTIDE SEQUENCE [LARGE SCALE GENOMIC DNA]</scope>
    <source>
        <strain evidence="3 4">DSM 9434</strain>
    </source>
</reference>
<evidence type="ECO:0000313" key="4">
    <source>
        <dbReference type="Proteomes" id="UP000078263"/>
    </source>
</evidence>
<dbReference type="RefSeq" id="WP_068349295.1">
    <property type="nucleotide sequence ID" value="NZ_CP016033.1"/>
</dbReference>
<dbReference type="Pfam" id="PF05036">
    <property type="entry name" value="SPOR"/>
    <property type="match status" value="1"/>
</dbReference>
<gene>
    <name evidence="3" type="ORF">A9D12_01945</name>
</gene>
<dbReference type="KEGG" id="pns:A9D12_01945"/>
<feature type="domain" description="SPOR" evidence="2">
    <location>
        <begin position="362"/>
        <end position="438"/>
    </location>
</feature>
<organism evidence="3 4">
    <name type="scientific">Erythrobacter neustonensis</name>
    <dbReference type="NCBI Taxonomy" id="1112"/>
    <lineage>
        <taxon>Bacteria</taxon>
        <taxon>Pseudomonadati</taxon>
        <taxon>Pseudomonadota</taxon>
        <taxon>Alphaproteobacteria</taxon>
        <taxon>Sphingomonadales</taxon>
        <taxon>Erythrobacteraceae</taxon>
        <taxon>Erythrobacter/Porphyrobacter group</taxon>
        <taxon>Erythrobacter</taxon>
    </lineage>
</organism>